<evidence type="ECO:0000256" key="7">
    <source>
        <dbReference type="ARBA" id="ARBA00023004"/>
    </source>
</evidence>
<keyword evidence="19" id="KW-1185">Reference proteome</keyword>
<feature type="domain" description="TonB-dependent receptor-like beta-barrel" evidence="16">
    <location>
        <begin position="278"/>
        <end position="730"/>
    </location>
</feature>
<evidence type="ECO:0000256" key="15">
    <source>
        <dbReference type="SAM" id="SignalP"/>
    </source>
</evidence>
<comment type="similarity">
    <text evidence="12 14">Belongs to the TonB-dependent receptor family.</text>
</comment>
<comment type="caution">
    <text evidence="18">The sequence shown here is derived from an EMBL/GenBank/DDBJ whole genome shotgun (WGS) entry which is preliminary data.</text>
</comment>
<dbReference type="InterPro" id="IPR000531">
    <property type="entry name" value="Beta-barrel_TonB"/>
</dbReference>
<dbReference type="Gene3D" id="2.40.170.20">
    <property type="entry name" value="TonB-dependent receptor, beta-barrel domain"/>
    <property type="match status" value="1"/>
</dbReference>
<dbReference type="PROSITE" id="PS01156">
    <property type="entry name" value="TONB_DEPENDENT_REC_2"/>
    <property type="match status" value="1"/>
</dbReference>
<evidence type="ECO:0000256" key="9">
    <source>
        <dbReference type="ARBA" id="ARBA00023077"/>
    </source>
</evidence>
<dbReference type="InterPro" id="IPR039426">
    <property type="entry name" value="TonB-dep_rcpt-like"/>
</dbReference>
<sequence>MGGTYFAVCLSGALLGAAAQAQDIDDQQAVDESQRSNEIVVTAFKRAETLEDIPASISVVSGEALNEGAIASLDELSKRLPNVTIQQGAENNFIFMRGAGSGVNEGFEQSVGLFVDGVYLGRSRQFLAPFLDIENVEVLKGPQGVVLGKNTTAGAINITSTRPSYNFEGFALARYESETELRSFEGAVSGPVGDNVRVRLTGKVGWSDGFFTNSASNEEEVSTDLWLLRGSLEWDATDRTTVYLKIEGGAFDQSGVNSQISILGPGAETLGALTPTRNDPSFGGGIDSQRSLLTFRNNAAFGLPVAPARYNDERDNTETFNAVVSIDYELDEATITSVTSYSSFDMDRVFDSDYGPLPLIVVDTPGGEFSQISQELRVASEGNDTVEYLAGLYAQNQSFEITRNEHVAGSLLGFTDFSTFRTFSQDVRAFAAFGQLIWSVSPSARLRAGLRYSYEEKDARVRYDILPFLSQSAADALGAATPEVQTSTALGLVPTPQKAENDSYSDLSPSLSIEVDVLDDGLVYASIARGFKSGGFSEQITSPNSVFSFDNETALTYEVGTKLSLFNDTLRLNAAAFRTDYNNLQVTAFNGLTFDVGNAAESRAQGIELDGVWSPSELFEIGGAVAYLDSKFRSFENAPTIAGTDGVQDLSGRPTLFAPKWSGNIFLGLNKPIGDVELFTRLEATFTGAQFYQLDLDPADRQSSYSIVDLRAGATFMDGGLELSVIAKNLGNKRAKIYSFDVPVFSGTHGAFVNPPRTFVVQLEANF</sequence>
<name>A0ABN1A361_9SPHN</name>
<dbReference type="InterPro" id="IPR036942">
    <property type="entry name" value="Beta-barrel_TonB_sf"/>
</dbReference>
<keyword evidence="7" id="KW-0408">Iron</keyword>
<comment type="subcellular location">
    <subcellularLocation>
        <location evidence="1 12">Cell outer membrane</location>
        <topology evidence="1 12">Multi-pass membrane protein</topology>
    </subcellularLocation>
</comment>
<keyword evidence="4" id="KW-0410">Iron transport</keyword>
<keyword evidence="5 12" id="KW-0812">Transmembrane</keyword>
<feature type="short sequence motif" description="TonB C-terminal box" evidence="13">
    <location>
        <begin position="750"/>
        <end position="767"/>
    </location>
</feature>
<evidence type="ECO:0000256" key="11">
    <source>
        <dbReference type="ARBA" id="ARBA00023237"/>
    </source>
</evidence>
<dbReference type="InterPro" id="IPR010917">
    <property type="entry name" value="TonB_rcpt_CS"/>
</dbReference>
<dbReference type="PANTHER" id="PTHR32552:SF81">
    <property type="entry name" value="TONB-DEPENDENT OUTER MEMBRANE RECEPTOR"/>
    <property type="match status" value="1"/>
</dbReference>
<keyword evidence="11 12" id="KW-0998">Cell outer membrane</keyword>
<dbReference type="EMBL" id="BAAAEM010000002">
    <property type="protein sequence ID" value="GAA0466398.1"/>
    <property type="molecule type" value="Genomic_DNA"/>
</dbReference>
<keyword evidence="2 12" id="KW-0813">Transport</keyword>
<evidence type="ECO:0000256" key="1">
    <source>
        <dbReference type="ARBA" id="ARBA00004571"/>
    </source>
</evidence>
<keyword evidence="3 12" id="KW-1134">Transmembrane beta strand</keyword>
<evidence type="ECO:0000313" key="18">
    <source>
        <dbReference type="EMBL" id="GAA0466398.1"/>
    </source>
</evidence>
<evidence type="ECO:0000256" key="14">
    <source>
        <dbReference type="RuleBase" id="RU003357"/>
    </source>
</evidence>
<dbReference type="RefSeq" id="WP_229954070.1">
    <property type="nucleotide sequence ID" value="NZ_BAAAEM010000002.1"/>
</dbReference>
<keyword evidence="18" id="KW-0675">Receptor</keyword>
<evidence type="ECO:0000259" key="17">
    <source>
        <dbReference type="Pfam" id="PF07715"/>
    </source>
</evidence>
<dbReference type="PANTHER" id="PTHR32552">
    <property type="entry name" value="FERRICHROME IRON RECEPTOR-RELATED"/>
    <property type="match status" value="1"/>
</dbReference>
<organism evidence="18 19">
    <name type="scientific">Parasphingorhabdus litoris</name>
    <dbReference type="NCBI Taxonomy" id="394733"/>
    <lineage>
        <taxon>Bacteria</taxon>
        <taxon>Pseudomonadati</taxon>
        <taxon>Pseudomonadota</taxon>
        <taxon>Alphaproteobacteria</taxon>
        <taxon>Sphingomonadales</taxon>
        <taxon>Sphingomonadaceae</taxon>
        <taxon>Parasphingorhabdus</taxon>
    </lineage>
</organism>
<dbReference type="InterPro" id="IPR012910">
    <property type="entry name" value="Plug_dom"/>
</dbReference>
<evidence type="ECO:0000256" key="13">
    <source>
        <dbReference type="PROSITE-ProRule" id="PRU10144"/>
    </source>
</evidence>
<gene>
    <name evidence="18" type="ORF">GCM10009096_03830</name>
</gene>
<keyword evidence="9 14" id="KW-0798">TonB box</keyword>
<evidence type="ECO:0000256" key="12">
    <source>
        <dbReference type="PROSITE-ProRule" id="PRU01360"/>
    </source>
</evidence>
<keyword evidence="8" id="KW-0406">Ion transport</keyword>
<evidence type="ECO:0000256" key="8">
    <source>
        <dbReference type="ARBA" id="ARBA00023065"/>
    </source>
</evidence>
<keyword evidence="10 12" id="KW-0472">Membrane</keyword>
<feature type="chain" id="PRO_5046491437" evidence="15">
    <location>
        <begin position="22"/>
        <end position="767"/>
    </location>
</feature>
<protein>
    <submittedName>
        <fullName evidence="18">TonB-dependent receptor</fullName>
    </submittedName>
</protein>
<evidence type="ECO:0000313" key="19">
    <source>
        <dbReference type="Proteomes" id="UP001500713"/>
    </source>
</evidence>
<evidence type="ECO:0000256" key="2">
    <source>
        <dbReference type="ARBA" id="ARBA00022448"/>
    </source>
</evidence>
<evidence type="ECO:0000259" key="16">
    <source>
        <dbReference type="Pfam" id="PF00593"/>
    </source>
</evidence>
<evidence type="ECO:0000256" key="10">
    <source>
        <dbReference type="ARBA" id="ARBA00023136"/>
    </source>
</evidence>
<evidence type="ECO:0000256" key="5">
    <source>
        <dbReference type="ARBA" id="ARBA00022692"/>
    </source>
</evidence>
<dbReference type="PROSITE" id="PS52016">
    <property type="entry name" value="TONB_DEPENDENT_REC_3"/>
    <property type="match status" value="1"/>
</dbReference>
<reference evidence="18 19" key="1">
    <citation type="journal article" date="2019" name="Int. J. Syst. Evol. Microbiol.">
        <title>The Global Catalogue of Microorganisms (GCM) 10K type strain sequencing project: providing services to taxonomists for standard genome sequencing and annotation.</title>
        <authorList>
            <consortium name="The Broad Institute Genomics Platform"/>
            <consortium name="The Broad Institute Genome Sequencing Center for Infectious Disease"/>
            <person name="Wu L."/>
            <person name="Ma J."/>
        </authorList>
    </citation>
    <scope>NUCLEOTIDE SEQUENCE [LARGE SCALE GENOMIC DNA]</scope>
    <source>
        <strain evidence="18 19">JCM 14162</strain>
    </source>
</reference>
<dbReference type="Proteomes" id="UP001500713">
    <property type="component" value="Unassembled WGS sequence"/>
</dbReference>
<evidence type="ECO:0000256" key="3">
    <source>
        <dbReference type="ARBA" id="ARBA00022452"/>
    </source>
</evidence>
<feature type="signal peptide" evidence="15">
    <location>
        <begin position="1"/>
        <end position="21"/>
    </location>
</feature>
<dbReference type="Pfam" id="PF00593">
    <property type="entry name" value="TonB_dep_Rec_b-barrel"/>
    <property type="match status" value="1"/>
</dbReference>
<dbReference type="SUPFAM" id="SSF56935">
    <property type="entry name" value="Porins"/>
    <property type="match status" value="1"/>
</dbReference>
<keyword evidence="6 15" id="KW-0732">Signal</keyword>
<evidence type="ECO:0000256" key="4">
    <source>
        <dbReference type="ARBA" id="ARBA00022496"/>
    </source>
</evidence>
<accession>A0ABN1A361</accession>
<evidence type="ECO:0000256" key="6">
    <source>
        <dbReference type="ARBA" id="ARBA00022729"/>
    </source>
</evidence>
<dbReference type="Pfam" id="PF07715">
    <property type="entry name" value="Plug"/>
    <property type="match status" value="1"/>
</dbReference>
<feature type="domain" description="TonB-dependent receptor plug" evidence="17">
    <location>
        <begin position="50"/>
        <end position="155"/>
    </location>
</feature>
<proteinExistence type="inferred from homology"/>